<name>A0A2U3DR55_PURLI</name>
<accession>A0A2U3DR55</accession>
<feature type="transmembrane region" description="Helical" evidence="2">
    <location>
        <begin position="302"/>
        <end position="322"/>
    </location>
</feature>
<feature type="compositionally biased region" description="Basic and acidic residues" evidence="1">
    <location>
        <begin position="134"/>
        <end position="145"/>
    </location>
</feature>
<dbReference type="Proteomes" id="UP000245956">
    <property type="component" value="Unassembled WGS sequence"/>
</dbReference>
<keyword evidence="2" id="KW-0812">Transmembrane</keyword>
<feature type="region of interest" description="Disordered" evidence="1">
    <location>
        <begin position="134"/>
        <end position="155"/>
    </location>
</feature>
<keyword evidence="2" id="KW-0472">Membrane</keyword>
<protein>
    <submittedName>
        <fullName evidence="3">Uncharacterized protein</fullName>
    </submittedName>
</protein>
<sequence>MSDPGGGDVFGAFNALLGYLGGQAATTAIFDRFLWPQRHFSSLNLESTPRLVLLYSMAGPLSPAALGVMDTVYRYGLLGGTAQGHMLGTAFYRDLGMSYTMHARGAELERVSQVRNCIWVQALLKMPIPDLQRPRQDKAAEEGRPLEQAGGTGKQPVRARVTVDHLVLAKATAADIANRGFPVVREGMNSIGLETVLAMCLAEFSGIGVMIGVTVILRSLWAILFVMPLVMRILGALLAMHREGLDDLSEAPDDEAHRDWEVQCPATEGKFILISGPPSVVNQFFRHYGHPIRSQAREKAQLVLIVAFGILFPASLLCQVLWMPRTIQLVWTVWQIWLVIAMHLDRYSQKGMWRSTADASIGRAFSQARTVDVDNNCAETSILFCQRLNKPGAVKATLNTTLASSYGEGKKCMKSLLSQASPGCVSHDEPIQALRAIGIAVKLAVANGNTGNGPSISMAEFQWAADWVLGARPTKIESGRLMPLLGIGRHCSGELPCGEGRLTGRRAVSTMKDATGRYDADVSRHNASADDRRIHIH</sequence>
<comment type="caution">
    <text evidence="3">The sequence shown here is derived from an EMBL/GenBank/DDBJ whole genome shotgun (WGS) entry which is preliminary data.</text>
</comment>
<evidence type="ECO:0000313" key="4">
    <source>
        <dbReference type="Proteomes" id="UP000245956"/>
    </source>
</evidence>
<dbReference type="AlphaFoldDB" id="A0A2U3DR55"/>
<gene>
    <name evidence="3" type="ORF">PCL_08594</name>
</gene>
<dbReference type="EMBL" id="LCWV01000046">
    <property type="protein sequence ID" value="PWI64729.1"/>
    <property type="molecule type" value="Genomic_DNA"/>
</dbReference>
<evidence type="ECO:0000313" key="3">
    <source>
        <dbReference type="EMBL" id="PWI64729.1"/>
    </source>
</evidence>
<keyword evidence="2" id="KW-1133">Transmembrane helix</keyword>
<organism evidence="3 4">
    <name type="scientific">Purpureocillium lilacinum</name>
    <name type="common">Paecilomyces lilacinus</name>
    <dbReference type="NCBI Taxonomy" id="33203"/>
    <lineage>
        <taxon>Eukaryota</taxon>
        <taxon>Fungi</taxon>
        <taxon>Dikarya</taxon>
        <taxon>Ascomycota</taxon>
        <taxon>Pezizomycotina</taxon>
        <taxon>Sordariomycetes</taxon>
        <taxon>Hypocreomycetidae</taxon>
        <taxon>Hypocreales</taxon>
        <taxon>Ophiocordycipitaceae</taxon>
        <taxon>Purpureocillium</taxon>
    </lineage>
</organism>
<feature type="transmembrane region" description="Helical" evidence="2">
    <location>
        <begin position="328"/>
        <end position="344"/>
    </location>
</feature>
<proteinExistence type="predicted"/>
<evidence type="ECO:0000256" key="2">
    <source>
        <dbReference type="SAM" id="Phobius"/>
    </source>
</evidence>
<evidence type="ECO:0000256" key="1">
    <source>
        <dbReference type="SAM" id="MobiDB-lite"/>
    </source>
</evidence>
<reference evidence="3 4" key="1">
    <citation type="journal article" date="2016" name="Front. Microbiol.">
        <title>Genome and transcriptome sequences reveal the specific parasitism of the nematophagous Purpureocillium lilacinum 36-1.</title>
        <authorList>
            <person name="Xie J."/>
            <person name="Li S."/>
            <person name="Mo C."/>
            <person name="Xiao X."/>
            <person name="Peng D."/>
            <person name="Wang G."/>
            <person name="Xiao Y."/>
        </authorList>
    </citation>
    <scope>NUCLEOTIDE SEQUENCE [LARGE SCALE GENOMIC DNA]</scope>
    <source>
        <strain evidence="3 4">36-1</strain>
    </source>
</reference>